<protein>
    <submittedName>
        <fullName evidence="2">RNA-directed DNA polymerase, eukaryota</fullName>
    </submittedName>
</protein>
<keyword evidence="2" id="KW-0695">RNA-directed DNA polymerase</keyword>
<evidence type="ECO:0000313" key="3">
    <source>
        <dbReference type="Proteomes" id="UP001151760"/>
    </source>
</evidence>
<accession>A0ABQ5CX68</accession>
<keyword evidence="2" id="KW-0808">Transferase</keyword>
<gene>
    <name evidence="2" type="ORF">Tco_0922105</name>
</gene>
<comment type="caution">
    <text evidence="2">The sequence shown here is derived from an EMBL/GenBank/DDBJ whole genome shotgun (WGS) entry which is preliminary data.</text>
</comment>
<dbReference type="GO" id="GO:0003964">
    <property type="term" value="F:RNA-directed DNA polymerase activity"/>
    <property type="evidence" value="ECO:0007669"/>
    <property type="project" value="UniProtKB-KW"/>
</dbReference>
<dbReference type="EMBL" id="BQNB010014726">
    <property type="protein sequence ID" value="GJT31686.1"/>
    <property type="molecule type" value="Genomic_DNA"/>
</dbReference>
<sequence>MSLIHAYIEDVVLGVASDRWYWSLDGSGEFTIASVRKVIDDIRLLVVATQTRWIKAVPIKVNVHAWKVSLDCLPTRLNLSRRGIDIPSILCPICDRVTESSRHLFFECHFAKDIFRKICRWWNVDFLDVNSFDEWTSWIDNLRMPSSTNVPQYLVEGLREVSYPKVLCFSFVVFRIVRPKYVECCSLEERTYANIH</sequence>
<evidence type="ECO:0000313" key="2">
    <source>
        <dbReference type="EMBL" id="GJT31686.1"/>
    </source>
</evidence>
<evidence type="ECO:0000259" key="1">
    <source>
        <dbReference type="Pfam" id="PF13966"/>
    </source>
</evidence>
<keyword evidence="3" id="KW-1185">Reference proteome</keyword>
<dbReference type="Proteomes" id="UP001151760">
    <property type="component" value="Unassembled WGS sequence"/>
</dbReference>
<name>A0ABQ5CX68_9ASTR</name>
<proteinExistence type="predicted"/>
<organism evidence="2 3">
    <name type="scientific">Tanacetum coccineum</name>
    <dbReference type="NCBI Taxonomy" id="301880"/>
    <lineage>
        <taxon>Eukaryota</taxon>
        <taxon>Viridiplantae</taxon>
        <taxon>Streptophyta</taxon>
        <taxon>Embryophyta</taxon>
        <taxon>Tracheophyta</taxon>
        <taxon>Spermatophyta</taxon>
        <taxon>Magnoliopsida</taxon>
        <taxon>eudicotyledons</taxon>
        <taxon>Gunneridae</taxon>
        <taxon>Pentapetalae</taxon>
        <taxon>asterids</taxon>
        <taxon>campanulids</taxon>
        <taxon>Asterales</taxon>
        <taxon>Asteraceae</taxon>
        <taxon>Asteroideae</taxon>
        <taxon>Anthemideae</taxon>
        <taxon>Anthemidinae</taxon>
        <taxon>Tanacetum</taxon>
    </lineage>
</organism>
<reference evidence="2" key="2">
    <citation type="submission" date="2022-01" db="EMBL/GenBank/DDBJ databases">
        <authorList>
            <person name="Yamashiro T."/>
            <person name="Shiraishi A."/>
            <person name="Satake H."/>
            <person name="Nakayama K."/>
        </authorList>
    </citation>
    <scope>NUCLEOTIDE SEQUENCE</scope>
</reference>
<dbReference type="Pfam" id="PF13966">
    <property type="entry name" value="zf-RVT"/>
    <property type="match status" value="1"/>
</dbReference>
<dbReference type="InterPro" id="IPR026960">
    <property type="entry name" value="RVT-Znf"/>
</dbReference>
<keyword evidence="2" id="KW-0548">Nucleotidyltransferase</keyword>
<feature type="domain" description="Reverse transcriptase zinc-binding" evidence="1">
    <location>
        <begin position="46"/>
        <end position="114"/>
    </location>
</feature>
<reference evidence="2" key="1">
    <citation type="journal article" date="2022" name="Int. J. Mol. Sci.">
        <title>Draft Genome of Tanacetum Coccineum: Genomic Comparison of Closely Related Tanacetum-Family Plants.</title>
        <authorList>
            <person name="Yamashiro T."/>
            <person name="Shiraishi A."/>
            <person name="Nakayama K."/>
            <person name="Satake H."/>
        </authorList>
    </citation>
    <scope>NUCLEOTIDE SEQUENCE</scope>
</reference>